<accession>A0A650B714</accession>
<feature type="transmembrane region" description="Helical" evidence="18">
    <location>
        <begin position="144"/>
        <end position="162"/>
    </location>
</feature>
<comment type="subcellular location">
    <subcellularLocation>
        <location evidence="2 18">Mitochondrion inner membrane</location>
        <topology evidence="2 18">Multi-pass membrane protein</topology>
    </subcellularLocation>
</comment>
<keyword evidence="9 18" id="KW-0999">Mitochondrion inner membrane</keyword>
<keyword evidence="15 18" id="KW-0496">Mitochondrion</keyword>
<evidence type="ECO:0000256" key="10">
    <source>
        <dbReference type="ARBA" id="ARBA00022967"/>
    </source>
</evidence>
<dbReference type="GO" id="GO:0008137">
    <property type="term" value="F:NADH dehydrogenase (ubiquinone) activity"/>
    <property type="evidence" value="ECO:0007669"/>
    <property type="project" value="UniProtKB-EC"/>
</dbReference>
<name>A0A650B714_9CRUS</name>
<evidence type="ECO:0000256" key="6">
    <source>
        <dbReference type="ARBA" id="ARBA00022448"/>
    </source>
</evidence>
<feature type="transmembrane region" description="Helical" evidence="18">
    <location>
        <begin position="83"/>
        <end position="101"/>
    </location>
</feature>
<feature type="transmembrane region" description="Helical" evidence="18">
    <location>
        <begin position="304"/>
        <end position="328"/>
    </location>
</feature>
<keyword evidence="16 18" id="KW-0472">Membrane</keyword>
<feature type="transmembrane region" description="Helical" evidence="18">
    <location>
        <begin position="263"/>
        <end position="283"/>
    </location>
</feature>
<organism evidence="20">
    <name type="scientific">Eurythenes magellanicus</name>
    <dbReference type="NCBI Taxonomy" id="1813117"/>
    <lineage>
        <taxon>Eukaryota</taxon>
        <taxon>Metazoa</taxon>
        <taxon>Ecdysozoa</taxon>
        <taxon>Arthropoda</taxon>
        <taxon>Crustacea</taxon>
        <taxon>Multicrustacea</taxon>
        <taxon>Malacostraca</taxon>
        <taxon>Eumalacostraca</taxon>
        <taxon>Peracarida</taxon>
        <taxon>Amphipoda</taxon>
        <taxon>Amphilochidea</taxon>
        <taxon>Lysianassida</taxon>
        <taxon>Lysianassidira</taxon>
        <taxon>Lysianassoidea</taxon>
        <taxon>Lysianassidae</taxon>
        <taxon>Eurythenes</taxon>
    </lineage>
</organism>
<dbReference type="EC" id="7.1.1.2" evidence="4 18"/>
<sequence>MIFHPASPLFILLTASSILLAVASKSWFIAWMSLEINLLSFIPLMTLKPNKYSSETTLKYFLTQAGASSLIILSVNLSFNPQITAPLILLALLLKTGAAPFHQWMPSLIEGLSWYPATILLTVQKLNPLILISYISNNSYSNKIMYLHILFSAAIGSVGGLTQTSLRKILVFSSIAHLSWLLTSITISQPLWLLYFFIYSLILVSVTMVLAKQQSYTLNHILLKTPLPLSLLSALSLMSLGGLPPFTGFLPKLMVVQTISTQSHMFTLIALLSGTFISLFFYLRMFLTHLFLTKPTQAPLPFTLTTTHVFALIINLTGLLIPALSFILL</sequence>
<keyword evidence="12 18" id="KW-1133">Transmembrane helix</keyword>
<feature type="transmembrane region" description="Helical" evidence="18">
    <location>
        <begin position="223"/>
        <end position="243"/>
    </location>
</feature>
<gene>
    <name evidence="20" type="primary">ND2</name>
</gene>
<dbReference type="InterPro" id="IPR050175">
    <property type="entry name" value="Complex_I_Subunit_2"/>
</dbReference>
<evidence type="ECO:0000313" key="20">
    <source>
        <dbReference type="EMBL" id="QGQ51719.1"/>
    </source>
</evidence>
<dbReference type="PANTHER" id="PTHR46552">
    <property type="entry name" value="NADH-UBIQUINONE OXIDOREDUCTASE CHAIN 2"/>
    <property type="match status" value="1"/>
</dbReference>
<keyword evidence="13 18" id="KW-0520">NAD</keyword>
<evidence type="ECO:0000256" key="12">
    <source>
        <dbReference type="ARBA" id="ARBA00022989"/>
    </source>
</evidence>
<dbReference type="PRINTS" id="PR01436">
    <property type="entry name" value="NADHDHGNASE2"/>
</dbReference>
<feature type="domain" description="NADH:quinone oxidoreductase/Mrp antiporter transmembrane" evidence="19">
    <location>
        <begin position="85"/>
        <end position="278"/>
    </location>
</feature>
<dbReference type="GO" id="GO:0005743">
    <property type="term" value="C:mitochondrial inner membrane"/>
    <property type="evidence" value="ECO:0007669"/>
    <property type="project" value="UniProtKB-SubCell"/>
</dbReference>
<protein>
    <recommendedName>
        <fullName evidence="5 18">NADH-ubiquinone oxidoreductase chain 2</fullName>
        <ecNumber evidence="4 18">7.1.1.2</ecNumber>
    </recommendedName>
</protein>
<dbReference type="Pfam" id="PF00361">
    <property type="entry name" value="Proton_antipo_M"/>
    <property type="match status" value="2"/>
</dbReference>
<evidence type="ECO:0000256" key="7">
    <source>
        <dbReference type="ARBA" id="ARBA00022660"/>
    </source>
</evidence>
<dbReference type="EMBL" id="MN688221">
    <property type="protein sequence ID" value="QGQ51719.1"/>
    <property type="molecule type" value="Genomic_DNA"/>
</dbReference>
<evidence type="ECO:0000256" key="4">
    <source>
        <dbReference type="ARBA" id="ARBA00012944"/>
    </source>
</evidence>
<evidence type="ECO:0000256" key="8">
    <source>
        <dbReference type="ARBA" id="ARBA00022692"/>
    </source>
</evidence>
<evidence type="ECO:0000256" key="11">
    <source>
        <dbReference type="ARBA" id="ARBA00022982"/>
    </source>
</evidence>
<evidence type="ECO:0000256" key="3">
    <source>
        <dbReference type="ARBA" id="ARBA00007012"/>
    </source>
</evidence>
<geneLocation type="mitochondrion" evidence="20"/>
<keyword evidence="11 18" id="KW-0249">Electron transport</keyword>
<evidence type="ECO:0000256" key="18">
    <source>
        <dbReference type="RuleBase" id="RU003403"/>
    </source>
</evidence>
<feature type="transmembrane region" description="Helical" evidence="18">
    <location>
        <begin position="193"/>
        <end position="211"/>
    </location>
</feature>
<dbReference type="PANTHER" id="PTHR46552:SF1">
    <property type="entry name" value="NADH-UBIQUINONE OXIDOREDUCTASE CHAIN 2"/>
    <property type="match status" value="1"/>
</dbReference>
<evidence type="ECO:0000256" key="5">
    <source>
        <dbReference type="ARBA" id="ARBA00021008"/>
    </source>
</evidence>
<comment type="similarity">
    <text evidence="3 18">Belongs to the complex I subunit 2 family.</text>
</comment>
<dbReference type="AlphaFoldDB" id="A0A650B714"/>
<evidence type="ECO:0000256" key="1">
    <source>
        <dbReference type="ARBA" id="ARBA00003257"/>
    </source>
</evidence>
<evidence type="ECO:0000256" key="9">
    <source>
        <dbReference type="ARBA" id="ARBA00022792"/>
    </source>
</evidence>
<keyword evidence="7 18" id="KW-0679">Respiratory chain</keyword>
<feature type="transmembrane region" description="Helical" evidence="18">
    <location>
        <begin position="58"/>
        <end position="77"/>
    </location>
</feature>
<evidence type="ECO:0000256" key="15">
    <source>
        <dbReference type="ARBA" id="ARBA00023128"/>
    </source>
</evidence>
<evidence type="ECO:0000259" key="19">
    <source>
        <dbReference type="Pfam" id="PF00361"/>
    </source>
</evidence>
<keyword evidence="6" id="KW-0813">Transport</keyword>
<dbReference type="InterPro" id="IPR003917">
    <property type="entry name" value="NADH_UbQ_OxRdtase_chain2"/>
</dbReference>
<keyword evidence="8 18" id="KW-0812">Transmembrane</keyword>
<comment type="function">
    <text evidence="1">Core subunit of the mitochondrial membrane respiratory chain NADH dehydrogenase (Complex I) that is believed to belong to the minimal assembly required for catalysis. Complex I functions in the transfer of electrons from NADH to the respiratory chain. The immediate electron acceptor for the enzyme is believed to be ubiquinone.</text>
</comment>
<feature type="transmembrane region" description="Helical" evidence="18">
    <location>
        <begin position="113"/>
        <end position="132"/>
    </location>
</feature>
<reference evidence="20" key="2">
    <citation type="journal article" date="2020" name="Mitochondrial DNA Part B Resour">
        <title>The complete mitochondrial genome of the deep-sea amphipod Eurythenes magellanicus (Crustacea: Amphipoda: Lysianassidae).</title>
        <authorList>
            <person name="Li J.-Y."/>
            <person name="Liao Y.-W."/>
            <person name="Li J."/>
            <person name="He L.-S."/>
        </authorList>
    </citation>
    <scope>NUCLEOTIDE SEQUENCE</scope>
</reference>
<evidence type="ECO:0000256" key="13">
    <source>
        <dbReference type="ARBA" id="ARBA00023027"/>
    </source>
</evidence>
<evidence type="ECO:0000256" key="2">
    <source>
        <dbReference type="ARBA" id="ARBA00004448"/>
    </source>
</evidence>
<comment type="function">
    <text evidence="18">Core subunit of the mitochondrial membrane respiratory chain NADH dehydrogenase (Complex I) which catalyzes electron transfer from NADH through the respiratory chain, using ubiquinone as an electron acceptor. Essential for the catalytic activity and assembly of complex I.</text>
</comment>
<reference evidence="20" key="1">
    <citation type="submission" date="2019-11" db="EMBL/GenBank/DDBJ databases">
        <authorList>
            <person name="Yuan L.J."/>
        </authorList>
    </citation>
    <scope>NUCLEOTIDE SEQUENCE</scope>
</reference>
<keyword evidence="14 18" id="KW-0830">Ubiquinone</keyword>
<dbReference type="GO" id="GO:0006120">
    <property type="term" value="P:mitochondrial electron transport, NADH to ubiquinone"/>
    <property type="evidence" value="ECO:0007669"/>
    <property type="project" value="InterPro"/>
</dbReference>
<dbReference type="InterPro" id="IPR001750">
    <property type="entry name" value="ND/Mrp_TM"/>
</dbReference>
<keyword evidence="10 18" id="KW-1278">Translocase</keyword>
<proteinExistence type="inferred from homology"/>
<feature type="domain" description="NADH:quinone oxidoreductase/Mrp antiporter transmembrane" evidence="19">
    <location>
        <begin position="24"/>
        <end position="77"/>
    </location>
</feature>
<comment type="catalytic activity">
    <reaction evidence="17 18">
        <text>a ubiquinone + NADH + 5 H(+)(in) = a ubiquinol + NAD(+) + 4 H(+)(out)</text>
        <dbReference type="Rhea" id="RHEA:29091"/>
        <dbReference type="Rhea" id="RHEA-COMP:9565"/>
        <dbReference type="Rhea" id="RHEA-COMP:9566"/>
        <dbReference type="ChEBI" id="CHEBI:15378"/>
        <dbReference type="ChEBI" id="CHEBI:16389"/>
        <dbReference type="ChEBI" id="CHEBI:17976"/>
        <dbReference type="ChEBI" id="CHEBI:57540"/>
        <dbReference type="ChEBI" id="CHEBI:57945"/>
        <dbReference type="EC" id="7.1.1.2"/>
    </reaction>
</comment>
<evidence type="ECO:0000256" key="16">
    <source>
        <dbReference type="ARBA" id="ARBA00023136"/>
    </source>
</evidence>
<evidence type="ECO:0000256" key="17">
    <source>
        <dbReference type="ARBA" id="ARBA00049551"/>
    </source>
</evidence>
<evidence type="ECO:0000256" key="14">
    <source>
        <dbReference type="ARBA" id="ARBA00023075"/>
    </source>
</evidence>